<dbReference type="Gene3D" id="1.10.3380.30">
    <property type="match status" value="1"/>
</dbReference>
<dbReference type="GeneID" id="17325766"/>
<dbReference type="InterPro" id="IPR011545">
    <property type="entry name" value="DEAD/DEAH_box_helicase_dom"/>
</dbReference>
<dbReference type="STRING" id="2769.R7QJA2"/>
<dbReference type="SUPFAM" id="SSF52540">
    <property type="entry name" value="P-loop containing nucleoside triphosphate hydrolases"/>
    <property type="match status" value="1"/>
</dbReference>
<feature type="region of interest" description="Disordered" evidence="5">
    <location>
        <begin position="1"/>
        <end position="285"/>
    </location>
</feature>
<evidence type="ECO:0000256" key="5">
    <source>
        <dbReference type="SAM" id="MobiDB-lite"/>
    </source>
</evidence>
<dbReference type="Gramene" id="CDF38179">
    <property type="protein sequence ID" value="CDF38179"/>
    <property type="gene ID" value="CHC_T00006061001"/>
</dbReference>
<dbReference type="InterPro" id="IPR050699">
    <property type="entry name" value="RNA-DNA_Helicase"/>
</dbReference>
<feature type="region of interest" description="Disordered" evidence="5">
    <location>
        <begin position="572"/>
        <end position="620"/>
    </location>
</feature>
<evidence type="ECO:0000313" key="8">
    <source>
        <dbReference type="EMBL" id="CDF38179.1"/>
    </source>
</evidence>
<dbReference type="GO" id="GO:0003724">
    <property type="term" value="F:RNA helicase activity"/>
    <property type="evidence" value="ECO:0007669"/>
    <property type="project" value="InterPro"/>
</dbReference>
<keyword evidence="9" id="KW-1185">Reference proteome</keyword>
<feature type="domain" description="Helicase C-terminal" evidence="7">
    <location>
        <begin position="696"/>
        <end position="895"/>
    </location>
</feature>
<dbReference type="InterPro" id="IPR027417">
    <property type="entry name" value="P-loop_NTPase"/>
</dbReference>
<feature type="domain" description="Helicase ATP-binding" evidence="6">
    <location>
        <begin position="363"/>
        <end position="519"/>
    </location>
</feature>
<feature type="compositionally biased region" description="Basic and acidic residues" evidence="5">
    <location>
        <begin position="599"/>
        <end position="620"/>
    </location>
</feature>
<feature type="compositionally biased region" description="Basic and acidic residues" evidence="5">
    <location>
        <begin position="132"/>
        <end position="148"/>
    </location>
</feature>
<keyword evidence="4" id="KW-0067">ATP-binding</keyword>
<feature type="compositionally biased region" description="Low complexity" evidence="5">
    <location>
        <begin position="17"/>
        <end position="27"/>
    </location>
</feature>
<dbReference type="InterPro" id="IPR012961">
    <property type="entry name" value="Ski2/MTR4_C"/>
</dbReference>
<dbReference type="GO" id="GO:0005524">
    <property type="term" value="F:ATP binding"/>
    <property type="evidence" value="ECO:0007669"/>
    <property type="project" value="UniProtKB-KW"/>
</dbReference>
<dbReference type="OrthoDB" id="64767at2759"/>
<dbReference type="InterPro" id="IPR016438">
    <property type="entry name" value="SKI2-like"/>
</dbReference>
<sequence length="1493" mass="165630">MQHSALPQMNDAERNEAASAASIADTAPPSVENHCASTDAPGTDSTQKDGRVAQGEASKLQKLRRSKLEWLQRQKSFDTGMEGTASALVRPLSVTTTEESGPGPSEEATPRASQDRVLTNPASRGSALQKRPTRERQQKACRALERKLKGARKRASNAAAEAANGSPAALKSLPKLQKAVEKRTRQLHEARHQNSGEEPANVNSNRTSDGDDKLTRRKGAETMKSEGEVVLGKSNASSTTPPILQPGTAGNSSKRSFPGEQVQRTRNSSSRAGANTSLSLRSDPHMDSVTRLTTLHKELENAVGLWAGGVNKGGMQRVRFQQDGEENDWAFVDDGDIKDFNDRIPEMALRFPFELDDFQKRAILHVEQRNSVFVAAHTSAGKTVVAEYAIALAAELGSKVFYTSPIKTLSNQKLRDFRGKFKDVGLVTGDVSINDDAQCVIMTTEILRSMLYRGADVIRDLMFVIFDEVQFLNDEERGVVWEESIIMLPPHVSIIMLSATVPNALEFASWVGKTKERKVAVVSSPKRPVPLQHAWLHRKAGDPNEVTEAVLLHEGGSFLMNNYVAALRSCKMKDSREQKAKKSKSKSASTKKARMSVEQAKDEKTKDGAGQDHKLTEKEAHDSLRIEGNHVVWGRKDAAETNGMNEATQGAEQGDQAEERRTGKMATKGAYRNKEKRMDLRNEGQGRNRLPSIWTPLVRFLDKADRTPTVVFCFSKKKCEVAVESLEHSDLLPNTADKAFVHQFFNKSITSLREEDRALPQVERVRANLMRGISSHHAGLLPLIKEITEILFSKGLVKVLFATETFAMGVNMPARTVVFAAIRKHDGRRFRYLESGEYTQMSGRAGRRGLDAVGHVYLFFPPDERFPDVNQLRKVMTGTPISLASAFRLTYNMILNVLRVDEMRVEEIMKQSFSEAGMGDKAKDIALVLADAGSALGKLALSTTGNKPTMQQDTKDKNGDGTLQVYVAKFSEYYELSQKMFREANYRYLFQRAIVPGRLVIVEVQPGLLSLATVYSIPGSTKRSGSARRSRRITQDSAVWVAALTGVAKSRHAANPKSVLFIPELQPLPDSTVNHPQICTSDGLVVMLVEIIASKILYICNECDPLITTARVDEQDRASTRWYFSRKRAHDEGQRVNKWMWNSAKKTLHANAVYVQMVVSRWRRKERSANVQAADCFPVEMFCVGTGSGMEPGDAGYTSLVEEQVNLRTHFIELVTDRRFGKAVTACVREDGSVRRIERMVLEEKISRQMRALRTASDEGNEPSLLPEYLKRSEVLQKLNYVDTDGLGVKMKGRCACEVSTADSVVLTEILLDGVLDGLEESEICSLLSSLVCRKKNASGIHDGDEKRYSEKYCEAKDKMREIVRKVGKVQEECGVALEFDIANGGDDYEAAICRWDLAQAVYEWARGKPFFSLMSLTEQQEGDVVVCVKRLCELLRDAQKVAKGIGNEDLEHVLEEAVSCIRRDVIFNGSLYYESATGRAEGEGAPEGEGRG</sequence>
<evidence type="ECO:0000256" key="4">
    <source>
        <dbReference type="ARBA" id="ARBA00022840"/>
    </source>
</evidence>
<dbReference type="GO" id="GO:0055087">
    <property type="term" value="C:Ski complex"/>
    <property type="evidence" value="ECO:0007669"/>
    <property type="project" value="TreeGrafter"/>
</dbReference>
<feature type="region of interest" description="Disordered" evidence="5">
    <location>
        <begin position="640"/>
        <end position="663"/>
    </location>
</feature>
<dbReference type="InterPro" id="IPR014001">
    <property type="entry name" value="Helicase_ATP-bd"/>
</dbReference>
<dbReference type="PANTHER" id="PTHR12131:SF1">
    <property type="entry name" value="ATP-DEPENDENT RNA HELICASE SUPV3L1, MITOCHONDRIAL-RELATED"/>
    <property type="match status" value="1"/>
</dbReference>
<dbReference type="Pfam" id="PF08148">
    <property type="entry name" value="DSHCT"/>
    <property type="match status" value="1"/>
</dbReference>
<dbReference type="PANTHER" id="PTHR12131">
    <property type="entry name" value="ATP-DEPENDENT RNA AND DNA HELICASE"/>
    <property type="match status" value="1"/>
</dbReference>
<dbReference type="GO" id="GO:0070478">
    <property type="term" value="P:nuclear-transcribed mRNA catabolic process, 3'-5' exonucleolytic nonsense-mediated decay"/>
    <property type="evidence" value="ECO:0007669"/>
    <property type="project" value="TreeGrafter"/>
</dbReference>
<accession>R7QJA2</accession>
<reference evidence="9" key="1">
    <citation type="journal article" date="2013" name="Proc. Natl. Acad. Sci. U.S.A.">
        <title>Genome structure and metabolic features in the red seaweed Chondrus crispus shed light on evolution of the Archaeplastida.</title>
        <authorList>
            <person name="Collen J."/>
            <person name="Porcel B."/>
            <person name="Carre W."/>
            <person name="Ball S.G."/>
            <person name="Chaparro C."/>
            <person name="Tonon T."/>
            <person name="Barbeyron T."/>
            <person name="Michel G."/>
            <person name="Noel B."/>
            <person name="Valentin K."/>
            <person name="Elias M."/>
            <person name="Artiguenave F."/>
            <person name="Arun A."/>
            <person name="Aury J.M."/>
            <person name="Barbosa-Neto J.F."/>
            <person name="Bothwell J.H."/>
            <person name="Bouget F.Y."/>
            <person name="Brillet L."/>
            <person name="Cabello-Hurtado F."/>
            <person name="Capella-Gutierrez S."/>
            <person name="Charrier B."/>
            <person name="Cladiere L."/>
            <person name="Cock J.M."/>
            <person name="Coelho S.M."/>
            <person name="Colleoni C."/>
            <person name="Czjzek M."/>
            <person name="Da Silva C."/>
            <person name="Delage L."/>
            <person name="Denoeud F."/>
            <person name="Deschamps P."/>
            <person name="Dittami S.M."/>
            <person name="Gabaldon T."/>
            <person name="Gachon C.M."/>
            <person name="Groisillier A."/>
            <person name="Herve C."/>
            <person name="Jabbari K."/>
            <person name="Katinka M."/>
            <person name="Kloareg B."/>
            <person name="Kowalczyk N."/>
            <person name="Labadie K."/>
            <person name="Leblanc C."/>
            <person name="Lopez P.J."/>
            <person name="McLachlan D.H."/>
            <person name="Meslet-Cladiere L."/>
            <person name="Moustafa A."/>
            <person name="Nehr Z."/>
            <person name="Nyvall Collen P."/>
            <person name="Panaud O."/>
            <person name="Partensky F."/>
            <person name="Poulain J."/>
            <person name="Rensing S.A."/>
            <person name="Rousvoal S."/>
            <person name="Samson G."/>
            <person name="Symeonidi A."/>
            <person name="Weissenbach J."/>
            <person name="Zambounis A."/>
            <person name="Wincker P."/>
            <person name="Boyen C."/>
        </authorList>
    </citation>
    <scope>NUCLEOTIDE SEQUENCE [LARGE SCALE GENOMIC DNA]</scope>
    <source>
        <strain evidence="9">cv. Stackhouse</strain>
    </source>
</reference>
<dbReference type="InterPro" id="IPR001650">
    <property type="entry name" value="Helicase_C-like"/>
</dbReference>
<dbReference type="Gene3D" id="3.40.50.300">
    <property type="entry name" value="P-loop containing nucleotide triphosphate hydrolases"/>
    <property type="match status" value="2"/>
</dbReference>
<dbReference type="PROSITE" id="PS51194">
    <property type="entry name" value="HELICASE_CTER"/>
    <property type="match status" value="1"/>
</dbReference>
<evidence type="ECO:0000256" key="1">
    <source>
        <dbReference type="ARBA" id="ARBA00022741"/>
    </source>
</evidence>
<feature type="compositionally biased region" description="Basic and acidic residues" evidence="5">
    <location>
        <begin position="208"/>
        <end position="227"/>
    </location>
</feature>
<feature type="compositionally biased region" description="Polar residues" evidence="5">
    <location>
        <begin position="262"/>
        <end position="280"/>
    </location>
</feature>
<evidence type="ECO:0000256" key="2">
    <source>
        <dbReference type="ARBA" id="ARBA00022801"/>
    </source>
</evidence>
<evidence type="ECO:0000256" key="3">
    <source>
        <dbReference type="ARBA" id="ARBA00022806"/>
    </source>
</evidence>
<dbReference type="EMBL" id="HG001899">
    <property type="protein sequence ID" value="CDF38179.1"/>
    <property type="molecule type" value="Genomic_DNA"/>
</dbReference>
<keyword evidence="3" id="KW-0347">Helicase</keyword>
<dbReference type="SMART" id="SM00487">
    <property type="entry name" value="DEXDc"/>
    <property type="match status" value="1"/>
</dbReference>
<feature type="compositionally biased region" description="Basic residues" evidence="5">
    <location>
        <begin position="581"/>
        <end position="594"/>
    </location>
</feature>
<dbReference type="FunFam" id="3.40.50.300:FF:000354">
    <property type="entry name" value="ATP-dependent RNA helicase SKI2"/>
    <property type="match status" value="1"/>
</dbReference>
<protein>
    <submittedName>
        <fullName evidence="8">Uncharacterized protein</fullName>
    </submittedName>
</protein>
<feature type="compositionally biased region" description="Basic and acidic residues" evidence="5">
    <location>
        <begin position="178"/>
        <end position="195"/>
    </location>
</feature>
<feature type="compositionally biased region" description="Low complexity" evidence="5">
    <location>
        <begin position="156"/>
        <end position="169"/>
    </location>
</feature>
<dbReference type="CDD" id="cd18795">
    <property type="entry name" value="SF2_C_Ski2"/>
    <property type="match status" value="1"/>
</dbReference>
<dbReference type="KEGG" id="ccp:CHC_T00006061001"/>
<dbReference type="Pfam" id="PF00270">
    <property type="entry name" value="DEAD"/>
    <property type="match status" value="1"/>
</dbReference>
<dbReference type="GO" id="GO:0016787">
    <property type="term" value="F:hydrolase activity"/>
    <property type="evidence" value="ECO:0007669"/>
    <property type="project" value="UniProtKB-KW"/>
</dbReference>
<gene>
    <name evidence="8" type="ORF">CHC_T00006061001</name>
</gene>
<feature type="compositionally biased region" description="Basic and acidic residues" evidence="5">
    <location>
        <begin position="66"/>
        <end position="76"/>
    </location>
</feature>
<feature type="compositionally biased region" description="Polar residues" evidence="5">
    <location>
        <begin position="642"/>
        <end position="651"/>
    </location>
</feature>
<evidence type="ECO:0000313" key="9">
    <source>
        <dbReference type="Proteomes" id="UP000012073"/>
    </source>
</evidence>
<dbReference type="PROSITE" id="PS51192">
    <property type="entry name" value="HELICASE_ATP_BIND_1"/>
    <property type="match status" value="1"/>
</dbReference>
<dbReference type="SMART" id="SM00490">
    <property type="entry name" value="HELICc"/>
    <property type="match status" value="1"/>
</dbReference>
<evidence type="ECO:0000259" key="6">
    <source>
        <dbReference type="PROSITE" id="PS51192"/>
    </source>
</evidence>
<dbReference type="SMART" id="SM01142">
    <property type="entry name" value="DSHCT"/>
    <property type="match status" value="1"/>
</dbReference>
<dbReference type="RefSeq" id="XP_005718048.1">
    <property type="nucleotide sequence ID" value="XM_005717991.1"/>
</dbReference>
<dbReference type="PhylomeDB" id="R7QJA2"/>
<organism evidence="8 9">
    <name type="scientific">Chondrus crispus</name>
    <name type="common">Carrageen Irish moss</name>
    <name type="synonym">Polymorpha crispa</name>
    <dbReference type="NCBI Taxonomy" id="2769"/>
    <lineage>
        <taxon>Eukaryota</taxon>
        <taxon>Rhodophyta</taxon>
        <taxon>Florideophyceae</taxon>
        <taxon>Rhodymeniophycidae</taxon>
        <taxon>Gigartinales</taxon>
        <taxon>Gigartinaceae</taxon>
        <taxon>Chondrus</taxon>
    </lineage>
</organism>
<proteinExistence type="predicted"/>
<name>R7QJA2_CHOCR</name>
<evidence type="ECO:0000259" key="7">
    <source>
        <dbReference type="PROSITE" id="PS51194"/>
    </source>
</evidence>
<keyword evidence="2" id="KW-0378">Hydrolase</keyword>
<feature type="compositionally biased region" description="Polar residues" evidence="5">
    <location>
        <begin position="234"/>
        <end position="255"/>
    </location>
</feature>
<dbReference type="PIRSF" id="PIRSF005198">
    <property type="entry name" value="Antiviral_helicase_SKI2"/>
    <property type="match status" value="1"/>
</dbReference>
<dbReference type="Proteomes" id="UP000012073">
    <property type="component" value="Unassembled WGS sequence"/>
</dbReference>
<dbReference type="GO" id="GO:0003723">
    <property type="term" value="F:RNA binding"/>
    <property type="evidence" value="ECO:0007669"/>
    <property type="project" value="InterPro"/>
</dbReference>
<keyword evidence="1" id="KW-0547">Nucleotide-binding</keyword>